<feature type="non-terminal residue" evidence="1">
    <location>
        <position position="36"/>
    </location>
</feature>
<dbReference type="AlphaFoldDB" id="A0A660A8R4"/>
<dbReference type="EMBL" id="VCID01000278">
    <property type="protein sequence ID" value="TNY48515.1"/>
    <property type="molecule type" value="Genomic_DNA"/>
</dbReference>
<organism evidence="1 2">
    <name type="scientific">Streptococcus pyogenes</name>
    <dbReference type="NCBI Taxonomy" id="1314"/>
    <lineage>
        <taxon>Bacteria</taxon>
        <taxon>Bacillati</taxon>
        <taxon>Bacillota</taxon>
        <taxon>Bacilli</taxon>
        <taxon>Lactobacillales</taxon>
        <taxon>Streptococcaceae</taxon>
        <taxon>Streptococcus</taxon>
    </lineage>
</organism>
<proteinExistence type="predicted"/>
<accession>A0A660A8R4</accession>
<comment type="caution">
    <text evidence="1">The sequence shown here is derived from an EMBL/GenBank/DDBJ whole genome shotgun (WGS) entry which is preliminary data.</text>
</comment>
<evidence type="ECO:0000313" key="1">
    <source>
        <dbReference type="EMBL" id="TNY48515.1"/>
    </source>
</evidence>
<protein>
    <submittedName>
        <fullName evidence="1">DUF771 domain-containing protein</fullName>
    </submittedName>
</protein>
<evidence type="ECO:0000313" key="2">
    <source>
        <dbReference type="Proteomes" id="UP000316580"/>
    </source>
</evidence>
<name>A0A660A8R4_STRPY</name>
<gene>
    <name evidence="1" type="ORF">FGO82_01155</name>
</gene>
<dbReference type="Proteomes" id="UP000316580">
    <property type="component" value="Unassembled WGS sequence"/>
</dbReference>
<sequence>MEERQKLLIDLRNIEIEIPETHIIILKQQLVDLKRN</sequence>
<reference evidence="1 2" key="1">
    <citation type="submission" date="2019-05" db="EMBL/GenBank/DDBJ databases">
        <title>Novel genomic isolates of S.pyogenes and S.dysgalactiae subsp. equisimilis associated to necrotising fasciitis (NSTI).</title>
        <authorList>
            <person name="Barrantes I."/>
        </authorList>
    </citation>
    <scope>NUCLEOTIDE SEQUENCE [LARGE SCALE GENOMIC DNA]</scope>
    <source>
        <strain evidence="1 2">SPY6028</strain>
    </source>
</reference>